<sequence>MPKPKKPSAPKYEKRIVLFIDFLGFKEVVERTKKDVEEFSRLIDALDSIGVAGELTINPSQQVTQFSDSLVISYKVSEISGVFWMANAIALTLIQLVGQGYLLRGAVTIGKLYHTERHLVGPAMVTAHEMESRVACVPRVIFDPRIIKAARRHPQPGHTPDEEEAYVRHFVKTDLDGQLYLDFVTWKSVVEVAGLDSDAYPEYLAKLATLIETGLNHKDVRVIEKYLWLHRAYAAERERFAAMPAQYVHDPEYVDAITALPSFSVLATEARKRFGAAKNS</sequence>
<evidence type="ECO:0008006" key="3">
    <source>
        <dbReference type="Google" id="ProtNLM"/>
    </source>
</evidence>
<proteinExistence type="predicted"/>
<evidence type="ECO:0000313" key="2">
    <source>
        <dbReference type="Proteomes" id="UP000824280"/>
    </source>
</evidence>
<protein>
    <recommendedName>
        <fullName evidence="3">Guanylate cyclase domain-containing protein</fullName>
    </recommendedName>
</protein>
<dbReference type="EMBL" id="CP081297">
    <property type="protein sequence ID" value="QZD86729.1"/>
    <property type="molecule type" value="Genomic_DNA"/>
</dbReference>
<name>A0ABX8ZGJ1_9SPHN</name>
<organism evidence="1 2">
    <name type="scientific">Qipengyuania psychrotolerans</name>
    <dbReference type="NCBI Taxonomy" id="2867238"/>
    <lineage>
        <taxon>Bacteria</taxon>
        <taxon>Pseudomonadati</taxon>
        <taxon>Pseudomonadota</taxon>
        <taxon>Alphaproteobacteria</taxon>
        <taxon>Sphingomonadales</taxon>
        <taxon>Erythrobacteraceae</taxon>
        <taxon>Qipengyuania</taxon>
    </lineage>
</organism>
<dbReference type="RefSeq" id="WP_221422271.1">
    <property type="nucleotide sequence ID" value="NZ_CP081297.1"/>
</dbReference>
<reference evidence="1 2" key="1">
    <citation type="submission" date="2021-08" db="EMBL/GenBank/DDBJ databases">
        <title>Comparative Genomics Analysis of the Genus Qipengyuania Reveals Extensive Genetic Diversity and Metabolic Versatility, Including the Description of Fifteen Novel Species.</title>
        <authorList>
            <person name="Liu Y."/>
        </authorList>
    </citation>
    <scope>NUCLEOTIDE SEQUENCE [LARGE SCALE GENOMIC DNA]</scope>
    <source>
        <strain evidence="1 2">1XM2-8</strain>
    </source>
</reference>
<keyword evidence="2" id="KW-1185">Reference proteome</keyword>
<evidence type="ECO:0000313" key="1">
    <source>
        <dbReference type="EMBL" id="QZD86729.1"/>
    </source>
</evidence>
<gene>
    <name evidence="1" type="ORF">K3166_11025</name>
</gene>
<accession>A0ABX8ZGJ1</accession>
<dbReference type="Proteomes" id="UP000824280">
    <property type="component" value="Chromosome"/>
</dbReference>